<dbReference type="AlphaFoldDB" id="A0A8X8ZFR5"/>
<organism evidence="1">
    <name type="scientific">Salvia splendens</name>
    <name type="common">Scarlet sage</name>
    <dbReference type="NCBI Taxonomy" id="180675"/>
    <lineage>
        <taxon>Eukaryota</taxon>
        <taxon>Viridiplantae</taxon>
        <taxon>Streptophyta</taxon>
        <taxon>Embryophyta</taxon>
        <taxon>Tracheophyta</taxon>
        <taxon>Spermatophyta</taxon>
        <taxon>Magnoliopsida</taxon>
        <taxon>eudicotyledons</taxon>
        <taxon>Gunneridae</taxon>
        <taxon>Pentapetalae</taxon>
        <taxon>asterids</taxon>
        <taxon>lamiids</taxon>
        <taxon>Lamiales</taxon>
        <taxon>Lamiaceae</taxon>
        <taxon>Nepetoideae</taxon>
        <taxon>Mentheae</taxon>
        <taxon>Salviinae</taxon>
        <taxon>Salvia</taxon>
        <taxon>Salvia subgen. Calosphace</taxon>
        <taxon>core Calosphace</taxon>
    </lineage>
</organism>
<dbReference type="EMBL" id="PNBA02000014">
    <property type="protein sequence ID" value="KAG6402314.1"/>
    <property type="molecule type" value="Genomic_DNA"/>
</dbReference>
<evidence type="ECO:0000313" key="1">
    <source>
        <dbReference type="EMBL" id="KAG6402314.1"/>
    </source>
</evidence>
<reference evidence="1" key="1">
    <citation type="submission" date="2018-01" db="EMBL/GenBank/DDBJ databases">
        <authorList>
            <person name="Mao J.F."/>
        </authorList>
    </citation>
    <scope>NUCLEOTIDE SEQUENCE</scope>
    <source>
        <strain evidence="1">Huo1</strain>
        <tissue evidence="1">Leaf</tissue>
    </source>
</reference>
<comment type="caution">
    <text evidence="1">The sequence shown here is derived from an EMBL/GenBank/DDBJ whole genome shotgun (WGS) entry which is preliminary data.</text>
</comment>
<sequence>MIASFGCRLIDFIALTRYKDYSSGYRALMDLEKEVAVAAENINTRRGLVLAGIAAVAASSVAKAATTDTYGSL</sequence>
<gene>
    <name evidence="1" type="ORF">SASPL_139192</name>
</gene>
<protein>
    <submittedName>
        <fullName evidence="1">Uncharacterized protein</fullName>
    </submittedName>
</protein>
<name>A0A8X8ZFR5_SALSN</name>
<evidence type="ECO:0000313" key="2">
    <source>
        <dbReference type="Proteomes" id="UP000298416"/>
    </source>
</evidence>
<accession>A0A8X8ZFR5</accession>
<proteinExistence type="predicted"/>
<keyword evidence="2" id="KW-1185">Reference proteome</keyword>
<reference evidence="1" key="2">
    <citation type="submission" date="2020-08" db="EMBL/GenBank/DDBJ databases">
        <title>Plant Genome Project.</title>
        <authorList>
            <person name="Zhang R.-G."/>
        </authorList>
    </citation>
    <scope>NUCLEOTIDE SEQUENCE</scope>
    <source>
        <strain evidence="1">Huo1</strain>
        <tissue evidence="1">Leaf</tissue>
    </source>
</reference>
<dbReference type="Proteomes" id="UP000298416">
    <property type="component" value="Unassembled WGS sequence"/>
</dbReference>